<dbReference type="GO" id="GO:0005739">
    <property type="term" value="C:mitochondrion"/>
    <property type="evidence" value="ECO:0007669"/>
    <property type="project" value="InterPro"/>
</dbReference>
<dbReference type="PANTHER" id="PTHR34561">
    <property type="entry name" value="NADH DEHYDROGENASE [UBIQUINONE] 1 ALPHA SUBCOMPLEX ASSEMBLY FACTOR 8"/>
    <property type="match status" value="1"/>
</dbReference>
<dbReference type="Proteomes" id="UP001172159">
    <property type="component" value="Unassembled WGS sequence"/>
</dbReference>
<dbReference type="PANTHER" id="PTHR34561:SF1">
    <property type="entry name" value="NADH DEHYDROGENASE [UBIQUINONE] 1 ALPHA SUBCOMPLEX ASSEMBLY FACTOR 8"/>
    <property type="match status" value="1"/>
</dbReference>
<accession>A0AA40BED0</accession>
<dbReference type="EMBL" id="JAUKTV010000008">
    <property type="protein sequence ID" value="KAK0732702.1"/>
    <property type="molecule type" value="Genomic_DNA"/>
</dbReference>
<sequence length="60" mass="6573">MTQKTRPIQRFAQAVSKCTAEATVYGQCVVADYNSVHKNQCAKEFMALKNCYLAAAKGGK</sequence>
<organism evidence="1 2">
    <name type="scientific">Apiosordaria backusii</name>
    <dbReference type="NCBI Taxonomy" id="314023"/>
    <lineage>
        <taxon>Eukaryota</taxon>
        <taxon>Fungi</taxon>
        <taxon>Dikarya</taxon>
        <taxon>Ascomycota</taxon>
        <taxon>Pezizomycotina</taxon>
        <taxon>Sordariomycetes</taxon>
        <taxon>Sordariomycetidae</taxon>
        <taxon>Sordariales</taxon>
        <taxon>Lasiosphaeriaceae</taxon>
        <taxon>Apiosordaria</taxon>
    </lineage>
</organism>
<dbReference type="AlphaFoldDB" id="A0AA40BED0"/>
<evidence type="ECO:0000313" key="2">
    <source>
        <dbReference type="Proteomes" id="UP001172159"/>
    </source>
</evidence>
<name>A0AA40BED0_9PEZI</name>
<dbReference type="InterPro" id="IPR034595">
    <property type="entry name" value="NDUFAF8"/>
</dbReference>
<protein>
    <submittedName>
        <fullName evidence="1">Uncharacterized protein</fullName>
    </submittedName>
</protein>
<keyword evidence="2" id="KW-1185">Reference proteome</keyword>
<reference evidence="1" key="1">
    <citation type="submission" date="2023-06" db="EMBL/GenBank/DDBJ databases">
        <title>Genome-scale phylogeny and comparative genomics of the fungal order Sordariales.</title>
        <authorList>
            <consortium name="Lawrence Berkeley National Laboratory"/>
            <person name="Hensen N."/>
            <person name="Bonometti L."/>
            <person name="Westerberg I."/>
            <person name="Brannstrom I.O."/>
            <person name="Guillou S."/>
            <person name="Cros-Aarteil S."/>
            <person name="Calhoun S."/>
            <person name="Haridas S."/>
            <person name="Kuo A."/>
            <person name="Mondo S."/>
            <person name="Pangilinan J."/>
            <person name="Riley R."/>
            <person name="Labutti K."/>
            <person name="Andreopoulos B."/>
            <person name="Lipzen A."/>
            <person name="Chen C."/>
            <person name="Yanf M."/>
            <person name="Daum C."/>
            <person name="Ng V."/>
            <person name="Clum A."/>
            <person name="Steindorff A."/>
            <person name="Ohm R."/>
            <person name="Martin F."/>
            <person name="Silar P."/>
            <person name="Natvig D."/>
            <person name="Lalanne C."/>
            <person name="Gautier V."/>
            <person name="Ament-Velasquez S.L."/>
            <person name="Kruys A."/>
            <person name="Hutchinson M.I."/>
            <person name="Powell A.J."/>
            <person name="Barry K."/>
            <person name="Miller A.N."/>
            <person name="Grigoriev I.V."/>
            <person name="Debuchy R."/>
            <person name="Gladieux P."/>
            <person name="Thoren M.H."/>
            <person name="Johannesson H."/>
        </authorList>
    </citation>
    <scope>NUCLEOTIDE SEQUENCE</scope>
    <source>
        <strain evidence="1">CBS 540.89</strain>
    </source>
</reference>
<gene>
    <name evidence="1" type="ORF">B0T21DRAFT_369500</name>
</gene>
<comment type="caution">
    <text evidence="1">The sequence shown here is derived from an EMBL/GenBank/DDBJ whole genome shotgun (WGS) entry which is preliminary data.</text>
</comment>
<dbReference type="GO" id="GO:0032981">
    <property type="term" value="P:mitochondrial respiratory chain complex I assembly"/>
    <property type="evidence" value="ECO:0007669"/>
    <property type="project" value="InterPro"/>
</dbReference>
<proteinExistence type="predicted"/>
<evidence type="ECO:0000313" key="1">
    <source>
        <dbReference type="EMBL" id="KAK0732702.1"/>
    </source>
</evidence>